<feature type="region of interest" description="Disordered" evidence="1">
    <location>
        <begin position="1"/>
        <end position="20"/>
    </location>
</feature>
<keyword evidence="4" id="KW-1185">Reference proteome</keyword>
<accession>A0A6L6HQ30</accession>
<dbReference type="InterPro" id="IPR019301">
    <property type="entry name" value="Flagellar_prot_FlgJ_N"/>
</dbReference>
<proteinExistence type="predicted"/>
<evidence type="ECO:0000256" key="1">
    <source>
        <dbReference type="SAM" id="MobiDB-lite"/>
    </source>
</evidence>
<name>A0A6L6HQ30_9RHOB</name>
<evidence type="ECO:0000313" key="3">
    <source>
        <dbReference type="EMBL" id="MTE00303.1"/>
    </source>
</evidence>
<reference evidence="3 4" key="1">
    <citation type="submission" date="2019-11" db="EMBL/GenBank/DDBJ databases">
        <authorList>
            <person name="Lang L."/>
        </authorList>
    </citation>
    <scope>NUCLEOTIDE SEQUENCE [LARGE SCALE GENOMIC DNA]</scope>
    <source>
        <strain evidence="3 4">YIM 132242</strain>
    </source>
</reference>
<dbReference type="AlphaFoldDB" id="A0A6L6HQ30"/>
<dbReference type="Pfam" id="PF10135">
    <property type="entry name" value="Rod-binding"/>
    <property type="match status" value="1"/>
</dbReference>
<organism evidence="3 4">
    <name type="scientific">Paracoccus lichenicola</name>
    <dbReference type="NCBI Taxonomy" id="2665644"/>
    <lineage>
        <taxon>Bacteria</taxon>
        <taxon>Pseudomonadati</taxon>
        <taxon>Pseudomonadota</taxon>
        <taxon>Alphaproteobacteria</taxon>
        <taxon>Rhodobacterales</taxon>
        <taxon>Paracoccaceae</taxon>
        <taxon>Paracoccus</taxon>
    </lineage>
</organism>
<evidence type="ECO:0000313" key="4">
    <source>
        <dbReference type="Proteomes" id="UP000481417"/>
    </source>
</evidence>
<sequence length="81" mass="8801">MHVNHVQPPLSPPLKSPPPAAERLEQAFLEEMLKYCGPKPENGAFGGGIGEDQFGSFLTQEYAAVMAAQIDLGFGKRMDLQ</sequence>
<feature type="domain" description="Flagellar protein FlgJ N-terminal" evidence="2">
    <location>
        <begin position="40"/>
        <end position="76"/>
    </location>
</feature>
<protein>
    <submittedName>
        <fullName evidence="3">Chemotaxis protein chel</fullName>
    </submittedName>
</protein>
<dbReference type="Proteomes" id="UP000481417">
    <property type="component" value="Unassembled WGS sequence"/>
</dbReference>
<evidence type="ECO:0000259" key="2">
    <source>
        <dbReference type="Pfam" id="PF10135"/>
    </source>
</evidence>
<feature type="compositionally biased region" description="Pro residues" evidence="1">
    <location>
        <begin position="9"/>
        <end position="20"/>
    </location>
</feature>
<dbReference type="EMBL" id="WMBT01000003">
    <property type="protein sequence ID" value="MTE00303.1"/>
    <property type="molecule type" value="Genomic_DNA"/>
</dbReference>
<gene>
    <name evidence="3" type="ORF">GIY56_08390</name>
</gene>
<comment type="caution">
    <text evidence="3">The sequence shown here is derived from an EMBL/GenBank/DDBJ whole genome shotgun (WGS) entry which is preliminary data.</text>
</comment>